<protein>
    <submittedName>
        <fullName evidence="1">Uncharacterized protein</fullName>
    </submittedName>
</protein>
<evidence type="ECO:0000313" key="2">
    <source>
        <dbReference type="Proteomes" id="UP001209229"/>
    </source>
</evidence>
<dbReference type="Proteomes" id="UP001209229">
    <property type="component" value="Unassembled WGS sequence"/>
</dbReference>
<accession>A0AAE3M1G7</accession>
<dbReference type="RefSeq" id="WP_301188946.1">
    <property type="nucleotide sequence ID" value="NZ_JAPDPJ010000003.1"/>
</dbReference>
<name>A0AAE3M1G7_9BACT</name>
<dbReference type="AlphaFoldDB" id="A0AAE3M1G7"/>
<sequence>MNHKFKYIFDSKSRVLTKHYFGPITINDIESSWEYAFQNALIPKETIGFIVDYRNASLHIRIDEYTAISNFYKKHLEVFGDCKIGVLTEVPRDVVIPMLVQSEDEGYSSKPFSTLESAIEWVLS</sequence>
<proteinExistence type="predicted"/>
<gene>
    <name evidence="1" type="ORF">OM075_02790</name>
</gene>
<evidence type="ECO:0000313" key="1">
    <source>
        <dbReference type="EMBL" id="MCW3785374.1"/>
    </source>
</evidence>
<keyword evidence="2" id="KW-1185">Reference proteome</keyword>
<comment type="caution">
    <text evidence="1">The sequence shown here is derived from an EMBL/GenBank/DDBJ whole genome shotgun (WGS) entry which is preliminary data.</text>
</comment>
<reference evidence="1" key="1">
    <citation type="submission" date="2022-10" db="EMBL/GenBank/DDBJ databases">
        <authorList>
            <person name="Yu W.X."/>
        </authorList>
    </citation>
    <scope>NUCLEOTIDE SEQUENCE</scope>
    <source>
        <strain evidence="1">AAT</strain>
    </source>
</reference>
<organism evidence="1 2">
    <name type="scientific">Plebeiibacterium sediminum</name>
    <dbReference type="NCBI Taxonomy" id="2992112"/>
    <lineage>
        <taxon>Bacteria</taxon>
        <taxon>Pseudomonadati</taxon>
        <taxon>Bacteroidota</taxon>
        <taxon>Bacteroidia</taxon>
        <taxon>Marinilabiliales</taxon>
        <taxon>Marinilabiliaceae</taxon>
        <taxon>Plebeiibacterium</taxon>
    </lineage>
</organism>
<dbReference type="EMBL" id="JAPDPJ010000003">
    <property type="protein sequence ID" value="MCW3785374.1"/>
    <property type="molecule type" value="Genomic_DNA"/>
</dbReference>